<protein>
    <recommendedName>
        <fullName evidence="1">KaiC-like domain-containing protein</fullName>
    </recommendedName>
</protein>
<organism evidence="2 3">
    <name type="scientific">Treponema peruense</name>
    <dbReference type="NCBI Taxonomy" id="2787628"/>
    <lineage>
        <taxon>Bacteria</taxon>
        <taxon>Pseudomonadati</taxon>
        <taxon>Spirochaetota</taxon>
        <taxon>Spirochaetia</taxon>
        <taxon>Spirochaetales</taxon>
        <taxon>Treponemataceae</taxon>
        <taxon>Treponema</taxon>
    </lineage>
</organism>
<keyword evidence="3" id="KW-1185">Reference proteome</keyword>
<dbReference type="RefSeq" id="WP_177527655.1">
    <property type="nucleotide sequence ID" value="NZ_CBCSHE010000009.1"/>
</dbReference>
<dbReference type="InterPro" id="IPR027417">
    <property type="entry name" value="P-loop_NTPase"/>
</dbReference>
<evidence type="ECO:0000313" key="2">
    <source>
        <dbReference type="EMBL" id="QQA00470.1"/>
    </source>
</evidence>
<dbReference type="Gene3D" id="3.40.50.300">
    <property type="entry name" value="P-loop containing nucleotide triphosphate hydrolases"/>
    <property type="match status" value="1"/>
</dbReference>
<dbReference type="Proteomes" id="UP000595224">
    <property type="component" value="Chromosome"/>
</dbReference>
<dbReference type="KEGG" id="tper:IWA51_09360"/>
<proteinExistence type="predicted"/>
<evidence type="ECO:0000259" key="1">
    <source>
        <dbReference type="Pfam" id="PF06745"/>
    </source>
</evidence>
<sequence>MAKQELFERSPIRAFDEATNGGLKAGELGLVTAKKGLGKTSVLVQFGMDTLLNGKQLVHVSFDQHSENVISWYDGIYNEISKKKTIANAADVKDQIVRNRTILNFNQDNFNLEKVVNTLNALKAGGIAVAGVVIDGVDFSKVKEADIQAVASYAKATKTRVWISATAEGDKLEDSAPKALLEYFTAVIHLVSKSSVTQVSILKMGKKTDLESTLKLDSKTLLITNI</sequence>
<feature type="domain" description="KaiC-like" evidence="1">
    <location>
        <begin position="12"/>
        <end position="139"/>
    </location>
</feature>
<dbReference type="EMBL" id="CP064936">
    <property type="protein sequence ID" value="QQA00470.1"/>
    <property type="molecule type" value="Genomic_DNA"/>
</dbReference>
<evidence type="ECO:0000313" key="3">
    <source>
        <dbReference type="Proteomes" id="UP000595224"/>
    </source>
</evidence>
<dbReference type="Pfam" id="PF06745">
    <property type="entry name" value="ATPase"/>
    <property type="match status" value="1"/>
</dbReference>
<reference evidence="2 3" key="1">
    <citation type="submission" date="2020-11" db="EMBL/GenBank/DDBJ databases">
        <title>Treponema Peruensis nv. sp., first commensal Treponema isolated from human feces.</title>
        <authorList>
            <person name="Belkhou C."/>
            <person name="Raes J."/>
        </authorList>
    </citation>
    <scope>NUCLEOTIDE SEQUENCE [LARGE SCALE GENOMIC DNA]</scope>
    <source>
        <strain evidence="2 3">RCC2812</strain>
    </source>
</reference>
<dbReference type="AlphaFoldDB" id="A0A7T3RCH2"/>
<dbReference type="SUPFAM" id="SSF52540">
    <property type="entry name" value="P-loop containing nucleoside triphosphate hydrolases"/>
    <property type="match status" value="1"/>
</dbReference>
<name>A0A7T3RCH2_9SPIR</name>
<gene>
    <name evidence="2" type="ORF">IWA51_09360</name>
</gene>
<accession>A0A7T3RCH2</accession>
<dbReference type="InterPro" id="IPR014774">
    <property type="entry name" value="KaiC-like_dom"/>
</dbReference>